<sequence>MRALSSNPIISAETLGAWTSWQPGALGASVPLAKKPVEEPAPEPVGIAVQTVVDDAQATRDLLDAVLASASEPRPVTMQTPVSLATEPAVLEPVPAAMSYPTAAELEAIHQEAWQAGHDAGFAEGLADGHAEGLDLGQGEVRAQFEQAWAPLAQLASALTDQLPHLEATLSQTLVALAIECGERLAQAHFVHAPQALEGLVREALASAVGELSQIRVRVHPEDAQVLEHFLSQEYPKSHIKWLQDAAISRGGCMIETQLAHFDLSLETRQSALRAALGLAVAGQPDE</sequence>
<keyword evidence="5" id="KW-1005">Bacterial flagellum biogenesis</keyword>
<dbReference type="InterPro" id="IPR051472">
    <property type="entry name" value="T3SS_Stator/FliH"/>
</dbReference>
<dbReference type="PANTHER" id="PTHR34982">
    <property type="entry name" value="YOP PROTEINS TRANSLOCATION PROTEIN L"/>
    <property type="match status" value="1"/>
</dbReference>
<evidence type="ECO:0000256" key="2">
    <source>
        <dbReference type="ARBA" id="ARBA00006602"/>
    </source>
</evidence>
<dbReference type="AlphaFoldDB" id="A0A845BK93"/>
<comment type="caution">
    <text evidence="9">The sequence shown here is derived from an EMBL/GenBank/DDBJ whole genome shotgun (WGS) entry which is preliminary data.</text>
</comment>
<dbReference type="Proteomes" id="UP000467214">
    <property type="component" value="Unassembled WGS sequence"/>
</dbReference>
<dbReference type="EMBL" id="WSSB01000005">
    <property type="protein sequence ID" value="MXR36619.1"/>
    <property type="molecule type" value="Genomic_DNA"/>
</dbReference>
<dbReference type="PANTHER" id="PTHR34982:SF1">
    <property type="entry name" value="FLAGELLAR ASSEMBLY PROTEIN FLIH"/>
    <property type="match status" value="1"/>
</dbReference>
<evidence type="ECO:0000256" key="3">
    <source>
        <dbReference type="ARBA" id="ARBA00016507"/>
    </source>
</evidence>
<keyword evidence="10" id="KW-1185">Reference proteome</keyword>
<accession>A0A845BK93</accession>
<gene>
    <name evidence="9" type="ORF">GQF02_06515</name>
</gene>
<name>A0A845BK93_9NEIS</name>
<comment type="function">
    <text evidence="1">Needed for flagellar regrowth and assembly.</text>
</comment>
<proteinExistence type="inferred from homology"/>
<evidence type="ECO:0000256" key="1">
    <source>
        <dbReference type="ARBA" id="ARBA00003041"/>
    </source>
</evidence>
<keyword evidence="4" id="KW-0813">Transport</keyword>
<comment type="similarity">
    <text evidence="2">Belongs to the FliH family.</text>
</comment>
<evidence type="ECO:0000259" key="8">
    <source>
        <dbReference type="Pfam" id="PF02108"/>
    </source>
</evidence>
<reference evidence="9 10" key="1">
    <citation type="submission" date="2019-12" db="EMBL/GenBank/DDBJ databases">
        <title>Neisseriaceae gen. nov. sp. Genome sequencing and assembly.</title>
        <authorList>
            <person name="Liu Z."/>
            <person name="Li A."/>
        </authorList>
    </citation>
    <scope>NUCLEOTIDE SEQUENCE [LARGE SCALE GENOMIC DNA]</scope>
    <source>
        <strain evidence="9 10">B2N2-7</strain>
    </source>
</reference>
<evidence type="ECO:0000256" key="6">
    <source>
        <dbReference type="ARBA" id="ARBA00022927"/>
    </source>
</evidence>
<evidence type="ECO:0000256" key="7">
    <source>
        <dbReference type="ARBA" id="ARBA00023225"/>
    </source>
</evidence>
<evidence type="ECO:0000313" key="10">
    <source>
        <dbReference type="Proteomes" id="UP000467214"/>
    </source>
</evidence>
<evidence type="ECO:0000313" key="9">
    <source>
        <dbReference type="EMBL" id="MXR36619.1"/>
    </source>
</evidence>
<organism evidence="9 10">
    <name type="scientific">Craterilacuibacter sinensis</name>
    <dbReference type="NCBI Taxonomy" id="2686017"/>
    <lineage>
        <taxon>Bacteria</taxon>
        <taxon>Pseudomonadati</taxon>
        <taxon>Pseudomonadota</taxon>
        <taxon>Betaproteobacteria</taxon>
        <taxon>Neisseriales</taxon>
        <taxon>Neisseriaceae</taxon>
        <taxon>Craterilacuibacter</taxon>
    </lineage>
</organism>
<keyword evidence="7" id="KW-1006">Bacterial flagellum protein export</keyword>
<dbReference type="GO" id="GO:0015031">
    <property type="term" value="P:protein transport"/>
    <property type="evidence" value="ECO:0007669"/>
    <property type="project" value="UniProtKB-KW"/>
</dbReference>
<evidence type="ECO:0000256" key="5">
    <source>
        <dbReference type="ARBA" id="ARBA00022795"/>
    </source>
</evidence>
<dbReference type="Pfam" id="PF02108">
    <property type="entry name" value="FliH"/>
    <property type="match status" value="1"/>
</dbReference>
<protein>
    <recommendedName>
        <fullName evidence="3">Flagellar assembly protein FliH</fullName>
    </recommendedName>
</protein>
<dbReference type="GO" id="GO:0005829">
    <property type="term" value="C:cytosol"/>
    <property type="evidence" value="ECO:0007669"/>
    <property type="project" value="TreeGrafter"/>
</dbReference>
<feature type="domain" description="Flagellar assembly protein FliH/Type III secretion system HrpE" evidence="8">
    <location>
        <begin position="147"/>
        <end position="269"/>
    </location>
</feature>
<evidence type="ECO:0000256" key="4">
    <source>
        <dbReference type="ARBA" id="ARBA00022448"/>
    </source>
</evidence>
<dbReference type="GO" id="GO:0044781">
    <property type="term" value="P:bacterial-type flagellum organization"/>
    <property type="evidence" value="ECO:0007669"/>
    <property type="project" value="UniProtKB-KW"/>
</dbReference>
<dbReference type="InterPro" id="IPR018035">
    <property type="entry name" value="Flagellar_FliH/T3SS_HrpE"/>
</dbReference>
<keyword evidence="6" id="KW-0653">Protein transport</keyword>